<protein>
    <submittedName>
        <fullName evidence="2">NTPase</fullName>
    </submittedName>
</protein>
<dbReference type="Proteomes" id="UP000266649">
    <property type="component" value="Unassembled WGS sequence"/>
</dbReference>
<name>A0A398BM37_9RHOB</name>
<sequence length="381" mass="41653">MTAHWQDDLLSYAEIGKSFTNLVQSIEGSKVISVEAGFGHGTTFFRKAWASQLRAADEVVIEIDAQQSDHSGEPVVTFLGALLAALPEQEKGALQQITARGTRVAKAAGRALVGVVARQASEAIFELAAEATGQRVNADEAIEKALKETVLELGDRMTKFGEQLVRTQLVAEHVRQNELPAQIAAIQSALTEGSAHKRIVVLIDELDRCHPDYAIALLEAMKLVFDRPGFVFVLMVNVEYLENVAHHRFGTGKNSATEKAGGSKRIGESYLEKFVDLRLKLQPTPEAIGAATAELVRRLKVEIPFGPGEAFTVEAAANLAARIAPESDLSFRQIKRVVDRVELVARCYRQRPIDLPLLVYLAFVEARMARAASKLSFPDPC</sequence>
<gene>
    <name evidence="2" type="ORF">D2N39_10970</name>
</gene>
<dbReference type="InterPro" id="IPR011646">
    <property type="entry name" value="KAP_P-loop"/>
</dbReference>
<dbReference type="AlphaFoldDB" id="A0A398BM37"/>
<dbReference type="OrthoDB" id="88903at2"/>
<comment type="caution">
    <text evidence="2">The sequence shown here is derived from an EMBL/GenBank/DDBJ whole genome shotgun (WGS) entry which is preliminary data.</text>
</comment>
<dbReference type="EMBL" id="QXXQ01000005">
    <property type="protein sequence ID" value="RID91759.1"/>
    <property type="molecule type" value="Genomic_DNA"/>
</dbReference>
<accession>A0A398BM37</accession>
<dbReference type="SUPFAM" id="SSF52540">
    <property type="entry name" value="P-loop containing nucleoside triphosphate hydrolases"/>
    <property type="match status" value="1"/>
</dbReference>
<evidence type="ECO:0000313" key="2">
    <source>
        <dbReference type="EMBL" id="RID91759.1"/>
    </source>
</evidence>
<organism evidence="2 3">
    <name type="scientific">Gemmobacter lutimaris</name>
    <dbReference type="NCBI Taxonomy" id="2306023"/>
    <lineage>
        <taxon>Bacteria</taxon>
        <taxon>Pseudomonadati</taxon>
        <taxon>Pseudomonadota</taxon>
        <taxon>Alphaproteobacteria</taxon>
        <taxon>Rhodobacterales</taxon>
        <taxon>Paracoccaceae</taxon>
        <taxon>Gemmobacter</taxon>
    </lineage>
</organism>
<keyword evidence="3" id="KW-1185">Reference proteome</keyword>
<evidence type="ECO:0000313" key="3">
    <source>
        <dbReference type="Proteomes" id="UP000266649"/>
    </source>
</evidence>
<dbReference type="RefSeq" id="WP_119134821.1">
    <property type="nucleotide sequence ID" value="NZ_QXXQ01000005.1"/>
</dbReference>
<reference evidence="2 3" key="1">
    <citation type="submission" date="2018-09" db="EMBL/GenBank/DDBJ databases">
        <title>Gemmobacter lutimaris sp. nov., a marine bacterium isolated from tidal flat.</title>
        <authorList>
            <person name="Lee D.W."/>
            <person name="Yoo Y."/>
            <person name="Kim J.-J."/>
            <person name="Kim B.S."/>
        </authorList>
    </citation>
    <scope>NUCLEOTIDE SEQUENCE [LARGE SCALE GENOMIC DNA]</scope>
    <source>
        <strain evidence="2 3">YJ-T1-11</strain>
    </source>
</reference>
<dbReference type="Pfam" id="PF07693">
    <property type="entry name" value="KAP_NTPase"/>
    <property type="match status" value="1"/>
</dbReference>
<evidence type="ECO:0000259" key="1">
    <source>
        <dbReference type="Pfam" id="PF07693"/>
    </source>
</evidence>
<feature type="domain" description="KAP NTPase" evidence="1">
    <location>
        <begin position="18"/>
        <end position="345"/>
    </location>
</feature>
<proteinExistence type="predicted"/>
<dbReference type="InterPro" id="IPR027417">
    <property type="entry name" value="P-loop_NTPase"/>
</dbReference>